<feature type="compositionally biased region" description="Polar residues" evidence="1">
    <location>
        <begin position="312"/>
        <end position="323"/>
    </location>
</feature>
<feature type="region of interest" description="Disordered" evidence="1">
    <location>
        <begin position="263"/>
        <end position="370"/>
    </location>
</feature>
<dbReference type="Proteomes" id="UP000825890">
    <property type="component" value="Unassembled WGS sequence"/>
</dbReference>
<reference evidence="3 4" key="1">
    <citation type="submission" date="2021-01" db="EMBL/GenBank/DDBJ databases">
        <title>Cercospora kikuchii MAFF 305040 whole genome shotgun sequence.</title>
        <authorList>
            <person name="Kashiwa T."/>
            <person name="Suzuki T."/>
        </authorList>
    </citation>
    <scope>NUCLEOTIDE SEQUENCE [LARGE SCALE GENOMIC DNA]</scope>
    <source>
        <strain evidence="3 4">MAFF 305040</strain>
    </source>
</reference>
<comment type="caution">
    <text evidence="3">The sequence shown here is derived from an EMBL/GenBank/DDBJ whole genome shotgun (WGS) entry which is preliminary data.</text>
</comment>
<accession>A0A9P3FLW7</accession>
<name>A0A9P3FLW7_9PEZI</name>
<keyword evidence="4" id="KW-1185">Reference proteome</keyword>
<evidence type="ECO:0000256" key="2">
    <source>
        <dbReference type="SAM" id="SignalP"/>
    </source>
</evidence>
<dbReference type="OrthoDB" id="3546899at2759"/>
<dbReference type="GeneID" id="68297963"/>
<keyword evidence="2" id="KW-0732">Signal</keyword>
<evidence type="ECO:0000313" key="4">
    <source>
        <dbReference type="Proteomes" id="UP000825890"/>
    </source>
</evidence>
<dbReference type="RefSeq" id="XP_044663845.1">
    <property type="nucleotide sequence ID" value="XM_044807910.1"/>
</dbReference>
<evidence type="ECO:0000313" key="3">
    <source>
        <dbReference type="EMBL" id="GIZ49358.1"/>
    </source>
</evidence>
<feature type="signal peptide" evidence="2">
    <location>
        <begin position="1"/>
        <end position="26"/>
    </location>
</feature>
<protein>
    <submittedName>
        <fullName evidence="3">Uncharacterized protein</fullName>
    </submittedName>
</protein>
<evidence type="ECO:0000256" key="1">
    <source>
        <dbReference type="SAM" id="MobiDB-lite"/>
    </source>
</evidence>
<gene>
    <name evidence="3" type="ORF">CKM354_001238800</name>
</gene>
<feature type="compositionally biased region" description="Low complexity" evidence="1">
    <location>
        <begin position="293"/>
        <end position="311"/>
    </location>
</feature>
<dbReference type="EMBL" id="BOLY01000009">
    <property type="protein sequence ID" value="GIZ49358.1"/>
    <property type="molecule type" value="Genomic_DNA"/>
</dbReference>
<organism evidence="3 4">
    <name type="scientific">Cercospora kikuchii</name>
    <dbReference type="NCBI Taxonomy" id="84275"/>
    <lineage>
        <taxon>Eukaryota</taxon>
        <taxon>Fungi</taxon>
        <taxon>Dikarya</taxon>
        <taxon>Ascomycota</taxon>
        <taxon>Pezizomycotina</taxon>
        <taxon>Dothideomycetes</taxon>
        <taxon>Dothideomycetidae</taxon>
        <taxon>Mycosphaerellales</taxon>
        <taxon>Mycosphaerellaceae</taxon>
        <taxon>Cercospora</taxon>
    </lineage>
</organism>
<sequence length="401" mass="43680">MDLRILLWRWLAFLAVWQYVVQPGQADNLATITPCPHCSTSIAPKPVTITAQYHMVSTCEPSATTIFHYFAKRHKTGTTSTIKTVPSCSTYAWVSTTIPVYVNEMKTSAVITTTNQPVIFSELHYTEARTTTTTTLQRHLSRIGIGFNGTNLNSTYHNQLRPITSIKVTLSTINIKKFCGYDSIGPLAISGYGGSGLCMECGPDVNNALTQRLTVISCSNRHCTTFNETWISSPTTYTASGKTHTVTTTKAYCPSAIHETARPGNTHLLSAPSSTHSLTDIPTAEPSKFSQRTASHSNFSTTASTSFATSTRSLINSSPTRCITTTTSDDEPEPTEGYGGGEADPSADPSGDPSGNVESEHPAPTAYHHHRTHSYKIFERHGLEQPRGHVMKRGGLLFWGL</sequence>
<feature type="compositionally biased region" description="Polar residues" evidence="1">
    <location>
        <begin position="267"/>
        <end position="280"/>
    </location>
</feature>
<proteinExistence type="predicted"/>
<feature type="chain" id="PRO_5040187728" evidence="2">
    <location>
        <begin position="27"/>
        <end position="401"/>
    </location>
</feature>
<dbReference type="AlphaFoldDB" id="A0A9P3FLW7"/>